<dbReference type="EMBL" id="FWFZ01000003">
    <property type="protein sequence ID" value="SLN26249.1"/>
    <property type="molecule type" value="Genomic_DNA"/>
</dbReference>
<dbReference type="Proteomes" id="UP000193900">
    <property type="component" value="Unassembled WGS sequence"/>
</dbReference>
<keyword evidence="4" id="KW-1185">Reference proteome</keyword>
<dbReference type="InterPro" id="IPR056148">
    <property type="entry name" value="NQRA_2nd"/>
</dbReference>
<feature type="domain" description="Na(+)-translocating NADH-quinone reductase subunit A C-terminal" evidence="1">
    <location>
        <begin position="265"/>
        <end position="312"/>
    </location>
</feature>
<dbReference type="Pfam" id="PF24836">
    <property type="entry name" value="NQRA_2nd"/>
    <property type="match status" value="1"/>
</dbReference>
<evidence type="ECO:0000259" key="2">
    <source>
        <dbReference type="Pfam" id="PF24836"/>
    </source>
</evidence>
<name>A0A1Y5RVN9_9RHOB</name>
<evidence type="ECO:0000313" key="3">
    <source>
        <dbReference type="EMBL" id="SLN26249.1"/>
    </source>
</evidence>
<dbReference type="GO" id="GO:0016655">
    <property type="term" value="F:oxidoreductase activity, acting on NAD(P)H, quinone or similar compound as acceptor"/>
    <property type="evidence" value="ECO:0007669"/>
    <property type="project" value="InterPro"/>
</dbReference>
<accession>A0A1Y5RVN9</accession>
<dbReference type="InterPro" id="IPR008703">
    <property type="entry name" value="NqrA"/>
</dbReference>
<dbReference type="GO" id="GO:0006814">
    <property type="term" value="P:sodium ion transport"/>
    <property type="evidence" value="ECO:0007669"/>
    <property type="project" value="InterPro"/>
</dbReference>
<dbReference type="PANTHER" id="PTHR37839">
    <property type="entry name" value="NA(+)-TRANSLOCATING NADH-QUINONE REDUCTASE SUBUNIT A"/>
    <property type="match status" value="1"/>
</dbReference>
<dbReference type="RefSeq" id="WP_085877735.1">
    <property type="nucleotide sequence ID" value="NZ_FWFZ01000003.1"/>
</dbReference>
<dbReference type="InterPro" id="IPR022615">
    <property type="entry name" value="NqrA_C_domain"/>
</dbReference>
<keyword evidence="3" id="KW-0560">Oxidoreductase</keyword>
<protein>
    <submittedName>
        <fullName evidence="3">Na(+)-translocating NADH-quinone reductase subunit A</fullName>
        <ecNumber evidence="3">1.6.5.-</ecNumber>
    </submittedName>
</protein>
<reference evidence="3 4" key="1">
    <citation type="submission" date="2017-03" db="EMBL/GenBank/DDBJ databases">
        <authorList>
            <person name="Afonso C.L."/>
            <person name="Miller P.J."/>
            <person name="Scott M.A."/>
            <person name="Spackman E."/>
            <person name="Goraichik I."/>
            <person name="Dimitrov K.M."/>
            <person name="Suarez D.L."/>
            <person name="Swayne D.E."/>
        </authorList>
    </citation>
    <scope>NUCLEOTIDE SEQUENCE [LARGE SCALE GENOMIC DNA]</scope>
    <source>
        <strain evidence="3 4">CECT 7023</strain>
    </source>
</reference>
<dbReference type="PANTHER" id="PTHR37839:SF1">
    <property type="entry name" value="NA(+)-TRANSLOCATING NADH-QUINONE REDUCTASE SUBUNIT A"/>
    <property type="match status" value="1"/>
</dbReference>
<evidence type="ECO:0000259" key="1">
    <source>
        <dbReference type="Pfam" id="PF11973"/>
    </source>
</evidence>
<dbReference type="EC" id="1.6.5.-" evidence="3"/>
<dbReference type="AlphaFoldDB" id="A0A1Y5RVN9"/>
<feature type="domain" description="NqrA second alpha/beta" evidence="2">
    <location>
        <begin position="119"/>
        <end position="259"/>
    </location>
</feature>
<gene>
    <name evidence="3" type="primary">nqrA</name>
    <name evidence="3" type="ORF">ROA7023_00815</name>
</gene>
<dbReference type="OrthoDB" id="9774536at2"/>
<organism evidence="3 4">
    <name type="scientific">Roseisalinus antarcticus</name>
    <dbReference type="NCBI Taxonomy" id="254357"/>
    <lineage>
        <taxon>Bacteria</taxon>
        <taxon>Pseudomonadati</taxon>
        <taxon>Pseudomonadota</taxon>
        <taxon>Alphaproteobacteria</taxon>
        <taxon>Rhodobacterales</taxon>
        <taxon>Roseobacteraceae</taxon>
        <taxon>Roseisalinus</taxon>
    </lineage>
</organism>
<dbReference type="Pfam" id="PF11973">
    <property type="entry name" value="NQRA_SLBB"/>
    <property type="match status" value="1"/>
</dbReference>
<sequence>MFGRIPGFGLSPVFRSDPFENPVPTGMITEEAAITAPPGDVLRVDLVAPEDSPVAEGAPVARLRNHPEIVLSAPFAGRVARVRLGPGRRLDEIILFRDPGGEVAEWDVAAAASGDAPALVALMQGCGFWPRIRSRPYGRMPASAERPAAIVVMATDSRPLAPDPRLALDGLEEALGRGLAALGRLTDGPVFLCAADGPPPIAPDAAGGARIAHVSPRHPHGLAGFRVHDLCPAAPGRPVWDLHAEDVAQLGVLLATGRLPRTRLVSVAGPALTASRLVRCQLGADLRALSYGLVRPGPHVLMAGSPLDGRRAQWLGTLDRQATIWPQQQEGKPPHWFLAALASSSVPKPVIPTAALQHAVGGAFPAMAMVRALSVGDDETATRLGALSLVEEDLALADYVTGGQAGLGDLLRAMLDRTRTEMAA</sequence>
<evidence type="ECO:0000313" key="4">
    <source>
        <dbReference type="Proteomes" id="UP000193900"/>
    </source>
</evidence>
<proteinExistence type="predicted"/>